<keyword evidence="3" id="KW-1185">Reference proteome</keyword>
<protein>
    <submittedName>
        <fullName evidence="2">Uncharacterized protein</fullName>
    </submittedName>
</protein>
<gene>
    <name evidence="2" type="ORF">HCJ94_12175</name>
</gene>
<name>A0ABX0Z9G0_9ACTN</name>
<sequence>MMPRAWTFNRSRSASVTGGSETRLPATAFGSAAVASYDRFCWSFTAYSSWIFSRAVRVLPMAWVAAASAV</sequence>
<evidence type="ECO:0000313" key="3">
    <source>
        <dbReference type="Proteomes" id="UP000783871"/>
    </source>
</evidence>
<dbReference type="Proteomes" id="UP000783871">
    <property type="component" value="Unassembled WGS sequence"/>
</dbReference>
<dbReference type="EMBL" id="JAATEO010000011">
    <property type="protein sequence ID" value="NJP32721.1"/>
    <property type="molecule type" value="Genomic_DNA"/>
</dbReference>
<feature type="compositionally biased region" description="Polar residues" evidence="1">
    <location>
        <begin position="8"/>
        <end position="20"/>
    </location>
</feature>
<proteinExistence type="predicted"/>
<reference evidence="2 3" key="1">
    <citation type="submission" date="2020-03" db="EMBL/GenBank/DDBJ databases">
        <title>WGS of actinomycetes isolated from Thailand.</title>
        <authorList>
            <person name="Thawai C."/>
        </authorList>
    </citation>
    <scope>NUCLEOTIDE SEQUENCE [LARGE SCALE GENOMIC DNA]</scope>
    <source>
        <strain evidence="2 3">HSS6-12</strain>
    </source>
</reference>
<accession>A0ABX0Z9G0</accession>
<feature type="region of interest" description="Disordered" evidence="1">
    <location>
        <begin position="1"/>
        <end position="20"/>
    </location>
</feature>
<dbReference type="RefSeq" id="WP_168001109.1">
    <property type="nucleotide sequence ID" value="NZ_JAATEO010000011.1"/>
</dbReference>
<evidence type="ECO:0000313" key="2">
    <source>
        <dbReference type="EMBL" id="NJP32721.1"/>
    </source>
</evidence>
<organism evidence="2 3">
    <name type="scientific">Micromonospora thermarum</name>
    <dbReference type="NCBI Taxonomy" id="2720024"/>
    <lineage>
        <taxon>Bacteria</taxon>
        <taxon>Bacillati</taxon>
        <taxon>Actinomycetota</taxon>
        <taxon>Actinomycetes</taxon>
        <taxon>Micromonosporales</taxon>
        <taxon>Micromonosporaceae</taxon>
        <taxon>Micromonospora</taxon>
    </lineage>
</organism>
<evidence type="ECO:0000256" key="1">
    <source>
        <dbReference type="SAM" id="MobiDB-lite"/>
    </source>
</evidence>
<comment type="caution">
    <text evidence="2">The sequence shown here is derived from an EMBL/GenBank/DDBJ whole genome shotgun (WGS) entry which is preliminary data.</text>
</comment>